<dbReference type="EMBL" id="CP118246">
    <property type="protein sequence ID" value="WDR01732.1"/>
    <property type="molecule type" value="Genomic_DNA"/>
</dbReference>
<dbReference type="Gene3D" id="1.10.287.1490">
    <property type="match status" value="1"/>
</dbReference>
<sequence>MAESKGGPVKPPVIDLSAREAGAAGGEKDIKSSPEKPASASDTKSASGPAAKSTRASETKTSTLGAASAAPSAPGAKPQPGPQSASEKASQPERTPAAAPSGGDRGGLAVGAALAGAVLGLAAAYGLAWAGFWPTPVAKPDPRLAQYDQVLPELRNEAQSAQSAVAGLVDRVAALESAAPAQTPAGGQADNSGAISDLRDQIETLKAQIAAQPTSGDAAAALDLSGIRDDLAQFRLNLSELGARIGTAESGLDQLDKSVAANSEAVSKQPNDINAVLQLPLILSGLETAFASGRPYETELNALRAGLPDAAVPTEIANGAIEGLTRGDVIEARFAAVLPNILAGRPANPDASWQDNTLDWFRSAIALRPTEAMEGDNPEAVVSRLNAAIGRRDFVEADTLFAKLPAPMLAAAGDVPAMVKGQAAASSFLDGLRQQALSEVAP</sequence>
<feature type="transmembrane region" description="Helical" evidence="2">
    <location>
        <begin position="108"/>
        <end position="133"/>
    </location>
</feature>
<feature type="compositionally biased region" description="Low complexity" evidence="1">
    <location>
        <begin position="65"/>
        <end position="85"/>
    </location>
</feature>
<evidence type="ECO:0000256" key="2">
    <source>
        <dbReference type="SAM" id="Phobius"/>
    </source>
</evidence>
<proteinExistence type="predicted"/>
<keyword evidence="4" id="KW-1185">Reference proteome</keyword>
<organism evidence="3 4">
    <name type="scientific">Devosia algicola</name>
    <dbReference type="NCBI Taxonomy" id="3026418"/>
    <lineage>
        <taxon>Bacteria</taxon>
        <taxon>Pseudomonadati</taxon>
        <taxon>Pseudomonadota</taxon>
        <taxon>Alphaproteobacteria</taxon>
        <taxon>Hyphomicrobiales</taxon>
        <taxon>Devosiaceae</taxon>
        <taxon>Devosia</taxon>
    </lineage>
</organism>
<name>A0ABY7YKH0_9HYPH</name>
<keyword evidence="2" id="KW-1133">Transmembrane helix</keyword>
<evidence type="ECO:0000313" key="3">
    <source>
        <dbReference type="EMBL" id="WDR01732.1"/>
    </source>
</evidence>
<keyword evidence="2" id="KW-0812">Transmembrane</keyword>
<gene>
    <name evidence="3" type="ORF">PSQ19_13405</name>
</gene>
<dbReference type="RefSeq" id="WP_282218142.1">
    <property type="nucleotide sequence ID" value="NZ_CP118246.1"/>
</dbReference>
<evidence type="ECO:0000313" key="4">
    <source>
        <dbReference type="Proteomes" id="UP001220530"/>
    </source>
</evidence>
<evidence type="ECO:0000256" key="1">
    <source>
        <dbReference type="SAM" id="MobiDB-lite"/>
    </source>
</evidence>
<feature type="compositionally biased region" description="Polar residues" evidence="1">
    <location>
        <begin position="54"/>
        <end position="64"/>
    </location>
</feature>
<keyword evidence="2" id="KW-0472">Membrane</keyword>
<reference evidence="3 4" key="1">
    <citation type="submission" date="2023-02" db="EMBL/GenBank/DDBJ databases">
        <title>Devosia algicola sp. nov., isolated from the phycosphere of marine algae.</title>
        <authorList>
            <person name="Kim J.M."/>
            <person name="Lee J.K."/>
            <person name="Choi B.J."/>
            <person name="Bayburt H."/>
            <person name="Jeon C.O."/>
        </authorList>
    </citation>
    <scope>NUCLEOTIDE SEQUENCE [LARGE SCALE GENOMIC DNA]</scope>
    <source>
        <strain evidence="3 4">G20-9</strain>
    </source>
</reference>
<protein>
    <submittedName>
        <fullName evidence="3">Uncharacterized protein</fullName>
    </submittedName>
</protein>
<feature type="region of interest" description="Disordered" evidence="1">
    <location>
        <begin position="1"/>
        <end position="104"/>
    </location>
</feature>
<dbReference type="Proteomes" id="UP001220530">
    <property type="component" value="Chromosome"/>
</dbReference>
<accession>A0ABY7YKH0</accession>